<dbReference type="OrthoDB" id="1325302at2"/>
<reference evidence="1 2" key="1">
    <citation type="submission" date="2019-03" db="EMBL/GenBank/DDBJ databases">
        <title>Genomic Encyclopedia of Archaeal and Bacterial Type Strains, Phase II (KMG-II): from individual species to whole genera.</title>
        <authorList>
            <person name="Goeker M."/>
        </authorList>
    </citation>
    <scope>NUCLEOTIDE SEQUENCE [LARGE SCALE GENOMIC DNA]</scope>
    <source>
        <strain evidence="1 2">DSM 28353</strain>
    </source>
</reference>
<dbReference type="AlphaFoldDB" id="A0A4R6WGU6"/>
<protein>
    <submittedName>
        <fullName evidence="1">Uncharacterized protein</fullName>
    </submittedName>
</protein>
<keyword evidence="2" id="KW-1185">Reference proteome</keyword>
<dbReference type="RefSeq" id="WP_133585080.1">
    <property type="nucleotide sequence ID" value="NZ_SNYV01000014.1"/>
</dbReference>
<sequence>MSHSLCNKAAGFSIESAGSYAGKTVNFSIALEENILLPSDILSCEWYIDGTLLDNQHDLVLQGSLYCGDHVVAARLLTSTGWTGLKSAPFTNCTIPVSYVLEGPSTVNEGDTVSFYVFATFTDGSRQDVSYRYTFTADYGGSFQGQQFRAAQIDGQQDLQVEISARTADSQILKKSVLIKNTSEPPVDIPDFDFMVLRFIWQEGAGRDLDIQVGFENSNTTYDNRYVGYGNPNRTLPENTVPETDAYLWWAKDNTQTTGVEAVLLNIKRFVADHPTSGAMGDFLGRDFFSMDFHTSTVNNRLEVGMYAVWYGGSIDQGRFDVELTCYKGGEMQIQDSNFVNIGGTEVSSSVVAAQTKRSRPTSINDYYKVGVLAYNKETKQGVLHIYQDQTNN</sequence>
<gene>
    <name evidence="1" type="ORF">CLV99_2870</name>
</gene>
<evidence type="ECO:0000313" key="1">
    <source>
        <dbReference type="EMBL" id="TDQ77463.1"/>
    </source>
</evidence>
<evidence type="ECO:0000313" key="2">
    <source>
        <dbReference type="Proteomes" id="UP000295292"/>
    </source>
</evidence>
<organism evidence="1 2">
    <name type="scientific">Sphingobacterium yanglingense</name>
    <dbReference type="NCBI Taxonomy" id="1437280"/>
    <lineage>
        <taxon>Bacteria</taxon>
        <taxon>Pseudomonadati</taxon>
        <taxon>Bacteroidota</taxon>
        <taxon>Sphingobacteriia</taxon>
        <taxon>Sphingobacteriales</taxon>
        <taxon>Sphingobacteriaceae</taxon>
        <taxon>Sphingobacterium</taxon>
    </lineage>
</organism>
<name>A0A4R6WGU6_9SPHI</name>
<dbReference type="Proteomes" id="UP000295292">
    <property type="component" value="Unassembled WGS sequence"/>
</dbReference>
<comment type="caution">
    <text evidence="1">The sequence shown here is derived from an EMBL/GenBank/DDBJ whole genome shotgun (WGS) entry which is preliminary data.</text>
</comment>
<dbReference type="EMBL" id="SNYV01000014">
    <property type="protein sequence ID" value="TDQ77463.1"/>
    <property type="molecule type" value="Genomic_DNA"/>
</dbReference>
<proteinExistence type="predicted"/>
<accession>A0A4R6WGU6</accession>